<dbReference type="Gramene" id="mRNA:HanXRQr2_Chr15g0681801">
    <property type="protein sequence ID" value="CDS:HanXRQr2_Chr15g0681801.1"/>
    <property type="gene ID" value="HanXRQr2_Chr15g0681801"/>
</dbReference>
<proteinExistence type="predicted"/>
<sequence length="75" mass="9016">MKELEHLQLFVNETSVYNQLVIGNLLPEKLWTPAPHLLQGWLRNFIAATFLYLFTGLIWCFYIYHFKRNLFVRKG</sequence>
<keyword evidence="1" id="KW-0812">Transmembrane</keyword>
<dbReference type="Proteomes" id="UP000215914">
    <property type="component" value="Unassembled WGS sequence"/>
</dbReference>
<organism evidence="2 3">
    <name type="scientific">Helianthus annuus</name>
    <name type="common">Common sunflower</name>
    <dbReference type="NCBI Taxonomy" id="4232"/>
    <lineage>
        <taxon>Eukaryota</taxon>
        <taxon>Viridiplantae</taxon>
        <taxon>Streptophyta</taxon>
        <taxon>Embryophyta</taxon>
        <taxon>Tracheophyta</taxon>
        <taxon>Spermatophyta</taxon>
        <taxon>Magnoliopsida</taxon>
        <taxon>eudicotyledons</taxon>
        <taxon>Gunneridae</taxon>
        <taxon>Pentapetalae</taxon>
        <taxon>asterids</taxon>
        <taxon>campanulids</taxon>
        <taxon>Asterales</taxon>
        <taxon>Asteraceae</taxon>
        <taxon>Asteroideae</taxon>
        <taxon>Heliantheae alliance</taxon>
        <taxon>Heliantheae</taxon>
        <taxon>Helianthus</taxon>
    </lineage>
</organism>
<protein>
    <submittedName>
        <fullName evidence="2">Delta(7)-sterol 5(6)-desaturase</fullName>
        <ecNumber evidence="2">1.14.19.20</ecNumber>
    </submittedName>
</protein>
<dbReference type="EMBL" id="MNCJ02000330">
    <property type="protein sequence ID" value="KAF5763570.1"/>
    <property type="molecule type" value="Genomic_DNA"/>
</dbReference>
<keyword evidence="3" id="KW-1185">Reference proteome</keyword>
<evidence type="ECO:0000313" key="2">
    <source>
        <dbReference type="EMBL" id="KAF5763570.1"/>
    </source>
</evidence>
<name>A0A9K3H1D6_HELAN</name>
<evidence type="ECO:0000313" key="3">
    <source>
        <dbReference type="Proteomes" id="UP000215914"/>
    </source>
</evidence>
<feature type="transmembrane region" description="Helical" evidence="1">
    <location>
        <begin position="45"/>
        <end position="64"/>
    </location>
</feature>
<evidence type="ECO:0000256" key="1">
    <source>
        <dbReference type="SAM" id="Phobius"/>
    </source>
</evidence>
<comment type="caution">
    <text evidence="2">The sequence shown here is derived from an EMBL/GenBank/DDBJ whole genome shotgun (WGS) entry which is preliminary data.</text>
</comment>
<keyword evidence="2" id="KW-0560">Oxidoreductase</keyword>
<dbReference type="EC" id="1.14.19.20" evidence="2"/>
<reference evidence="2" key="1">
    <citation type="journal article" date="2017" name="Nature">
        <title>The sunflower genome provides insights into oil metabolism, flowering and Asterid evolution.</title>
        <authorList>
            <person name="Badouin H."/>
            <person name="Gouzy J."/>
            <person name="Grassa C.J."/>
            <person name="Murat F."/>
            <person name="Staton S.E."/>
            <person name="Cottret L."/>
            <person name="Lelandais-Briere C."/>
            <person name="Owens G.L."/>
            <person name="Carrere S."/>
            <person name="Mayjonade B."/>
            <person name="Legrand L."/>
            <person name="Gill N."/>
            <person name="Kane N.C."/>
            <person name="Bowers J.E."/>
            <person name="Hubner S."/>
            <person name="Bellec A."/>
            <person name="Berard A."/>
            <person name="Berges H."/>
            <person name="Blanchet N."/>
            <person name="Boniface M.C."/>
            <person name="Brunel D."/>
            <person name="Catrice O."/>
            <person name="Chaidir N."/>
            <person name="Claudel C."/>
            <person name="Donnadieu C."/>
            <person name="Faraut T."/>
            <person name="Fievet G."/>
            <person name="Helmstetter N."/>
            <person name="King M."/>
            <person name="Knapp S.J."/>
            <person name="Lai Z."/>
            <person name="Le Paslier M.C."/>
            <person name="Lippi Y."/>
            <person name="Lorenzon L."/>
            <person name="Mandel J.R."/>
            <person name="Marage G."/>
            <person name="Marchand G."/>
            <person name="Marquand E."/>
            <person name="Bret-Mestries E."/>
            <person name="Morien E."/>
            <person name="Nambeesan S."/>
            <person name="Nguyen T."/>
            <person name="Pegot-Espagnet P."/>
            <person name="Pouilly N."/>
            <person name="Raftis F."/>
            <person name="Sallet E."/>
            <person name="Schiex T."/>
            <person name="Thomas J."/>
            <person name="Vandecasteele C."/>
            <person name="Vares D."/>
            <person name="Vear F."/>
            <person name="Vautrin S."/>
            <person name="Crespi M."/>
            <person name="Mangin B."/>
            <person name="Burke J.M."/>
            <person name="Salse J."/>
            <person name="Munos S."/>
            <person name="Vincourt P."/>
            <person name="Rieseberg L.H."/>
            <person name="Langlade N.B."/>
        </authorList>
    </citation>
    <scope>NUCLEOTIDE SEQUENCE</scope>
    <source>
        <tissue evidence="2">Leaves</tissue>
    </source>
</reference>
<dbReference type="GO" id="GO:0050046">
    <property type="term" value="F:delta7-sterol 5(6)-desaturase activity"/>
    <property type="evidence" value="ECO:0007669"/>
    <property type="project" value="UniProtKB-EC"/>
</dbReference>
<keyword evidence="1" id="KW-0472">Membrane</keyword>
<keyword evidence="1" id="KW-1133">Transmembrane helix</keyword>
<dbReference type="AlphaFoldDB" id="A0A9K3H1D6"/>
<accession>A0A9K3H1D6</accession>
<gene>
    <name evidence="2" type="ORF">HanXRQr2_Chr15g0681801</name>
</gene>
<reference evidence="2" key="2">
    <citation type="submission" date="2020-06" db="EMBL/GenBank/DDBJ databases">
        <title>Helianthus annuus Genome sequencing and assembly Release 2.</title>
        <authorList>
            <person name="Gouzy J."/>
            <person name="Langlade N."/>
            <person name="Munos S."/>
        </authorList>
    </citation>
    <scope>NUCLEOTIDE SEQUENCE</scope>
    <source>
        <tissue evidence="2">Leaves</tissue>
    </source>
</reference>